<dbReference type="RefSeq" id="WP_107727464.1">
    <property type="nucleotide sequence ID" value="NZ_PZZP01000001.1"/>
</dbReference>
<dbReference type="EMBL" id="PZZP01000001">
    <property type="protein sequence ID" value="PTM60031.1"/>
    <property type="molecule type" value="Genomic_DNA"/>
</dbReference>
<gene>
    <name evidence="1" type="ORF">C8J48_2670</name>
</gene>
<proteinExistence type="predicted"/>
<comment type="caution">
    <text evidence="1">The sequence shown here is derived from an EMBL/GenBank/DDBJ whole genome shotgun (WGS) entry which is preliminary data.</text>
</comment>
<evidence type="ECO:0000313" key="1">
    <source>
        <dbReference type="EMBL" id="PTM60031.1"/>
    </source>
</evidence>
<organism evidence="1 2">
    <name type="scientific">Desmospora activa DSM 45169</name>
    <dbReference type="NCBI Taxonomy" id="1121389"/>
    <lineage>
        <taxon>Bacteria</taxon>
        <taxon>Bacillati</taxon>
        <taxon>Bacillota</taxon>
        <taxon>Bacilli</taxon>
        <taxon>Bacillales</taxon>
        <taxon>Thermoactinomycetaceae</taxon>
        <taxon>Desmospora</taxon>
    </lineage>
</organism>
<dbReference type="OrthoDB" id="2987318at2"/>
<protein>
    <submittedName>
        <fullName evidence="1">Uncharacterized protein</fullName>
    </submittedName>
</protein>
<keyword evidence="2" id="KW-1185">Reference proteome</keyword>
<reference evidence="1 2" key="1">
    <citation type="submission" date="2018-04" db="EMBL/GenBank/DDBJ databases">
        <title>Genomic Encyclopedia of Archaeal and Bacterial Type Strains, Phase II (KMG-II): from individual species to whole genera.</title>
        <authorList>
            <person name="Goeker M."/>
        </authorList>
    </citation>
    <scope>NUCLEOTIDE SEQUENCE [LARGE SCALE GENOMIC DNA]</scope>
    <source>
        <strain evidence="1 2">DSM 45169</strain>
    </source>
</reference>
<evidence type="ECO:0000313" key="2">
    <source>
        <dbReference type="Proteomes" id="UP000241639"/>
    </source>
</evidence>
<name>A0A2T4ZDQ4_9BACL</name>
<dbReference type="Proteomes" id="UP000241639">
    <property type="component" value="Unassembled WGS sequence"/>
</dbReference>
<accession>A0A2T4ZDQ4</accession>
<dbReference type="AlphaFoldDB" id="A0A2T4ZDQ4"/>
<sequence length="280" mass="33021">MTFNDQGEQNSHQPETLIPLKEAARILRISEEEVRILVSEHRLSAFEKEDGKLWFSEEAIARILNSDESRTTTHNLTVLETGEREHSEQEARDSAGSWKNAFAKITAQFRALRQKKPLSNLKWREWMERFFKVVEKKKQKEVKVEQEQRQVSVKLGFMTGQNELYCDFCEVHDRFYPGAIFADIYVDGALKWMMCPNCLQYCRDHANGSIESNIRARFNQLAFRLEREARRARNLATSEDFRAPSMHEWEAWENASFAMQEVASTYWQEPPSPEQEYRER</sequence>